<evidence type="ECO:0000259" key="17">
    <source>
        <dbReference type="Pfam" id="PF07647"/>
    </source>
</evidence>
<gene>
    <name evidence="18" type="ORF">XENOCAPTIV_007520</name>
</gene>
<evidence type="ECO:0000256" key="13">
    <source>
        <dbReference type="ARBA" id="ARBA00023242"/>
    </source>
</evidence>
<evidence type="ECO:0000256" key="4">
    <source>
        <dbReference type="ARBA" id="ARBA00011393"/>
    </source>
</evidence>
<comment type="similarity">
    <text evidence="3">Belongs to the p53 family.</text>
</comment>
<sequence>QPGMLGWGNRCYKDQSIKVLTPPPQAAVIRAMPVYKKAEHVTEVVKRCPNHELSREFNDGQIAPPSHLIRVEGNSHAQYVEDTITGRQSVLVPYEPPQLTAKFPKASRCPPSRSEDLQTRRFFVYPPSMQSSPSFGSTSPTHGKVNKLPSVSQLINPQQRNTLTPSSMSGGLTDMTPIMGSHIPMSADMSSLSPTHALQQQLPLVPSSHCTPPPPYPMDSSISSRSTLSSLSSCSFLLRLGCAGCLDYFTAQGLTNMYQIENYNLEDLSRLKIPAEFQHIIWKGIMEHRQAMDFSPPPHIVRTTSGASTVSVGSSEARGERVIDAVRFTLRQTISFPPRDEWSDFSFDLDSRRNKQQRIKEEGE</sequence>
<keyword evidence="5" id="KW-0053">Apoptosis</keyword>
<evidence type="ECO:0000256" key="7">
    <source>
        <dbReference type="ARBA" id="ARBA00022833"/>
    </source>
</evidence>
<keyword evidence="9" id="KW-0805">Transcription regulation</keyword>
<dbReference type="PRINTS" id="PR00386">
    <property type="entry name" value="P53SUPPRESSR"/>
</dbReference>
<keyword evidence="6" id="KW-0479">Metal-binding</keyword>
<keyword evidence="11" id="KW-0010">Activator</keyword>
<dbReference type="InterPro" id="IPR011615">
    <property type="entry name" value="p53_DNA-bd"/>
</dbReference>
<name>A0ABV0RAW7_9TELE</name>
<evidence type="ECO:0000256" key="6">
    <source>
        <dbReference type="ARBA" id="ARBA00022723"/>
    </source>
</evidence>
<dbReference type="SUPFAM" id="SSF49417">
    <property type="entry name" value="p53-like transcription factors"/>
    <property type="match status" value="1"/>
</dbReference>
<feature type="compositionally biased region" description="Polar residues" evidence="15">
    <location>
        <begin position="149"/>
        <end position="170"/>
    </location>
</feature>
<evidence type="ECO:0000256" key="14">
    <source>
        <dbReference type="ARBA" id="ARBA00045328"/>
    </source>
</evidence>
<evidence type="ECO:0000256" key="3">
    <source>
        <dbReference type="ARBA" id="ARBA00006167"/>
    </source>
</evidence>
<evidence type="ECO:0000313" key="18">
    <source>
        <dbReference type="EMBL" id="MEQ2205276.1"/>
    </source>
</evidence>
<dbReference type="Gene3D" id="2.60.40.720">
    <property type="match status" value="1"/>
</dbReference>
<keyword evidence="19" id="KW-1185">Reference proteome</keyword>
<comment type="caution">
    <text evidence="18">The sequence shown here is derived from an EMBL/GenBank/DDBJ whole genome shotgun (WGS) entry which is preliminary data.</text>
</comment>
<evidence type="ECO:0000256" key="8">
    <source>
        <dbReference type="ARBA" id="ARBA00022843"/>
    </source>
</evidence>
<comment type="subunit">
    <text evidence="4">Binds DNA as a homotetramer.</text>
</comment>
<dbReference type="InterPro" id="IPR013761">
    <property type="entry name" value="SAM/pointed_sf"/>
</dbReference>
<dbReference type="InterPro" id="IPR008967">
    <property type="entry name" value="p53-like_TF_DNA-bd_sf"/>
</dbReference>
<organism evidence="18 19">
    <name type="scientific">Xenoophorus captivus</name>
    <dbReference type="NCBI Taxonomy" id="1517983"/>
    <lineage>
        <taxon>Eukaryota</taxon>
        <taxon>Metazoa</taxon>
        <taxon>Chordata</taxon>
        <taxon>Craniata</taxon>
        <taxon>Vertebrata</taxon>
        <taxon>Euteleostomi</taxon>
        <taxon>Actinopterygii</taxon>
        <taxon>Neopterygii</taxon>
        <taxon>Teleostei</taxon>
        <taxon>Neoteleostei</taxon>
        <taxon>Acanthomorphata</taxon>
        <taxon>Ovalentaria</taxon>
        <taxon>Atherinomorphae</taxon>
        <taxon>Cyprinodontiformes</taxon>
        <taxon>Goodeidae</taxon>
        <taxon>Xenoophorus</taxon>
    </lineage>
</organism>
<accession>A0ABV0RAW7</accession>
<dbReference type="Gene3D" id="1.10.150.50">
    <property type="entry name" value="Transcription Factor, Ets-1"/>
    <property type="match status" value="1"/>
</dbReference>
<evidence type="ECO:0000256" key="15">
    <source>
        <dbReference type="SAM" id="MobiDB-lite"/>
    </source>
</evidence>
<dbReference type="InterPro" id="IPR012346">
    <property type="entry name" value="p53/RUNT-type_TF_DNA-bd_sf"/>
</dbReference>
<keyword evidence="12" id="KW-0804">Transcription</keyword>
<evidence type="ECO:0000256" key="12">
    <source>
        <dbReference type="ARBA" id="ARBA00023163"/>
    </source>
</evidence>
<reference evidence="18 19" key="1">
    <citation type="submission" date="2021-06" db="EMBL/GenBank/DDBJ databases">
        <authorList>
            <person name="Palmer J.M."/>
        </authorList>
    </citation>
    <scope>NUCLEOTIDE SEQUENCE [LARGE SCALE GENOMIC DNA]</scope>
    <source>
        <strain evidence="18 19">XC_2019</strain>
        <tissue evidence="18">Muscle</tissue>
    </source>
</reference>
<evidence type="ECO:0008006" key="20">
    <source>
        <dbReference type="Google" id="ProtNLM"/>
    </source>
</evidence>
<keyword evidence="10" id="KW-0238">DNA-binding</keyword>
<dbReference type="SUPFAM" id="SSF47769">
    <property type="entry name" value="SAM/Pointed domain"/>
    <property type="match status" value="1"/>
</dbReference>
<evidence type="ECO:0000256" key="9">
    <source>
        <dbReference type="ARBA" id="ARBA00023015"/>
    </source>
</evidence>
<evidence type="ECO:0000256" key="2">
    <source>
        <dbReference type="ARBA" id="ARBA00004123"/>
    </source>
</evidence>
<keyword evidence="13" id="KW-0539">Nucleus</keyword>
<evidence type="ECO:0000256" key="11">
    <source>
        <dbReference type="ARBA" id="ARBA00023159"/>
    </source>
</evidence>
<keyword evidence="7" id="KW-0862">Zinc</keyword>
<comment type="cofactor">
    <cofactor evidence="1">
        <name>Zn(2+)</name>
        <dbReference type="ChEBI" id="CHEBI:29105"/>
    </cofactor>
</comment>
<dbReference type="InterPro" id="IPR002117">
    <property type="entry name" value="p53_tumour_suppressor"/>
</dbReference>
<comment type="subcellular location">
    <subcellularLocation>
        <location evidence="2">Nucleus</location>
    </subcellularLocation>
</comment>
<dbReference type="Pfam" id="PF00870">
    <property type="entry name" value="P53"/>
    <property type="match status" value="1"/>
</dbReference>
<proteinExistence type="inferred from homology"/>
<dbReference type="PANTHER" id="PTHR11447:SF8">
    <property type="entry name" value="TUMOR PROTEIN 63"/>
    <property type="match status" value="1"/>
</dbReference>
<evidence type="ECO:0000256" key="5">
    <source>
        <dbReference type="ARBA" id="ARBA00022703"/>
    </source>
</evidence>
<feature type="region of interest" description="Disordered" evidence="15">
    <location>
        <begin position="129"/>
        <end position="170"/>
    </location>
</feature>
<dbReference type="Pfam" id="PF07647">
    <property type="entry name" value="SAM_2"/>
    <property type="match status" value="1"/>
</dbReference>
<dbReference type="PANTHER" id="PTHR11447">
    <property type="entry name" value="CELLULAR TUMOR ANTIGEN P53"/>
    <property type="match status" value="1"/>
</dbReference>
<evidence type="ECO:0000313" key="19">
    <source>
        <dbReference type="Proteomes" id="UP001434883"/>
    </source>
</evidence>
<evidence type="ECO:0000256" key="1">
    <source>
        <dbReference type="ARBA" id="ARBA00001947"/>
    </source>
</evidence>
<comment type="function">
    <text evidence="14">Multifunctional transcription factor that induces cell cycle arrest, DNA repair or apoptosis upon binding to its target DNA sequence. Acts as a tumor suppressor in many tumor types; induces growth arrest or apoptosis depending on the physiological circumstances and cell type. Negatively regulates cell division by controlling expression of a set of genes required for this process. One of the activated genes is an inhibitor of cyclin-dependent kinases. Apoptosis induction seems to be mediated either by stimulation of BAX and FAS antigen expression, or by repression of Bcl-2 expression.</text>
</comment>
<keyword evidence="8" id="KW-0832">Ubl conjugation</keyword>
<evidence type="ECO:0000259" key="16">
    <source>
        <dbReference type="Pfam" id="PF00870"/>
    </source>
</evidence>
<dbReference type="EMBL" id="JAHRIN010042029">
    <property type="protein sequence ID" value="MEQ2205276.1"/>
    <property type="molecule type" value="Genomic_DNA"/>
</dbReference>
<evidence type="ECO:0000256" key="10">
    <source>
        <dbReference type="ARBA" id="ARBA00023125"/>
    </source>
</evidence>
<protein>
    <recommendedName>
        <fullName evidence="20">Tumor protein 63 (p63)</fullName>
    </recommendedName>
</protein>
<dbReference type="InterPro" id="IPR001660">
    <property type="entry name" value="SAM"/>
</dbReference>
<dbReference type="Proteomes" id="UP001434883">
    <property type="component" value="Unassembled WGS sequence"/>
</dbReference>
<feature type="domain" description="SAM" evidence="17">
    <location>
        <begin position="234"/>
        <end position="288"/>
    </location>
</feature>
<feature type="non-terminal residue" evidence="18">
    <location>
        <position position="1"/>
    </location>
</feature>
<feature type="compositionally biased region" description="Polar residues" evidence="15">
    <location>
        <begin position="129"/>
        <end position="141"/>
    </location>
</feature>
<feature type="domain" description="p53 DNA-binding" evidence="16">
    <location>
        <begin position="17"/>
        <end position="103"/>
    </location>
</feature>